<dbReference type="GO" id="GO:0022841">
    <property type="term" value="F:potassium ion leak channel activity"/>
    <property type="evidence" value="ECO:0007669"/>
    <property type="project" value="TreeGrafter"/>
</dbReference>
<dbReference type="GO" id="GO:0030322">
    <property type="term" value="P:stabilization of membrane potential"/>
    <property type="evidence" value="ECO:0007669"/>
    <property type="project" value="TreeGrafter"/>
</dbReference>
<dbReference type="InterPro" id="IPR013099">
    <property type="entry name" value="K_chnl_dom"/>
</dbReference>
<evidence type="ECO:0000256" key="7">
    <source>
        <dbReference type="ARBA" id="ARBA00023303"/>
    </source>
</evidence>
<gene>
    <name evidence="12" type="primary">KCNK1</name>
</gene>
<comment type="subcellular location">
    <subcellularLocation>
        <location evidence="1">Membrane</location>
        <topology evidence="1">Multi-pass membrane protein</topology>
    </subcellularLocation>
</comment>
<keyword evidence="3 8" id="KW-0812">Transmembrane</keyword>
<keyword evidence="7 8" id="KW-0407">Ion channel</keyword>
<name>W8BL01_CERCA</name>
<feature type="transmembrane region" description="Helical" evidence="10">
    <location>
        <begin position="157"/>
        <end position="178"/>
    </location>
</feature>
<evidence type="ECO:0000313" key="12">
    <source>
        <dbReference type="EMBL" id="JAB97668.1"/>
    </source>
</evidence>
<dbReference type="PRINTS" id="PR01333">
    <property type="entry name" value="2POREKCHANEL"/>
</dbReference>
<comment type="similarity">
    <text evidence="8">Belongs to the two pore domain potassium channel (TC 1.A.1.8) family.</text>
</comment>
<evidence type="ECO:0000256" key="9">
    <source>
        <dbReference type="SAM" id="MobiDB-lite"/>
    </source>
</evidence>
<keyword evidence="5 8" id="KW-0406">Ion transport</keyword>
<feature type="region of interest" description="Disordered" evidence="9">
    <location>
        <begin position="58"/>
        <end position="93"/>
    </location>
</feature>
<feature type="transmembrane region" description="Helical" evidence="10">
    <location>
        <begin position="379"/>
        <end position="403"/>
    </location>
</feature>
<proteinExistence type="evidence at transcript level"/>
<protein>
    <submittedName>
        <fullName evidence="12">Potassium channel subfamily K member 1</fullName>
    </submittedName>
</protein>
<feature type="transmembrane region" description="Helical" evidence="10">
    <location>
        <begin position="350"/>
        <end position="367"/>
    </location>
</feature>
<feature type="transmembrane region" description="Helical" evidence="10">
    <location>
        <begin position="316"/>
        <end position="341"/>
    </location>
</feature>
<evidence type="ECO:0000256" key="6">
    <source>
        <dbReference type="ARBA" id="ARBA00023136"/>
    </source>
</evidence>
<reference evidence="12" key="1">
    <citation type="submission" date="2013-07" db="EMBL/GenBank/DDBJ databases">
        <authorList>
            <person name="Geib S."/>
        </authorList>
    </citation>
    <scope>NUCLEOTIDE SEQUENCE</scope>
</reference>
<dbReference type="PANTHER" id="PTHR11003:SF249">
    <property type="entry name" value="TWO PORE POTASSIUM CHANNEL PROTEIN SUP-9"/>
    <property type="match status" value="1"/>
</dbReference>
<feature type="compositionally biased region" description="Polar residues" evidence="9">
    <location>
        <begin position="73"/>
        <end position="93"/>
    </location>
</feature>
<keyword evidence="6 10" id="KW-0472">Membrane</keyword>
<evidence type="ECO:0000259" key="11">
    <source>
        <dbReference type="Pfam" id="PF07885"/>
    </source>
</evidence>
<dbReference type="SUPFAM" id="SSF81324">
    <property type="entry name" value="Voltage-gated potassium channels"/>
    <property type="match status" value="2"/>
</dbReference>
<feature type="domain" description="Potassium channel" evidence="11">
    <location>
        <begin position="327"/>
        <end position="404"/>
    </location>
</feature>
<evidence type="ECO:0000256" key="1">
    <source>
        <dbReference type="ARBA" id="ARBA00004141"/>
    </source>
</evidence>
<accession>W8BL01</accession>
<dbReference type="PANTHER" id="PTHR11003">
    <property type="entry name" value="POTASSIUM CHANNEL, SUBFAMILY K"/>
    <property type="match status" value="1"/>
</dbReference>
<evidence type="ECO:0000256" key="4">
    <source>
        <dbReference type="ARBA" id="ARBA00022989"/>
    </source>
</evidence>
<feature type="transmembrane region" description="Helical" evidence="10">
    <location>
        <begin position="236"/>
        <end position="254"/>
    </location>
</feature>
<keyword evidence="4 10" id="KW-1133">Transmembrane helix</keyword>
<evidence type="ECO:0000256" key="5">
    <source>
        <dbReference type="ARBA" id="ARBA00023065"/>
    </source>
</evidence>
<feature type="region of interest" description="Disordered" evidence="9">
    <location>
        <begin position="458"/>
        <end position="481"/>
    </location>
</feature>
<evidence type="ECO:0000256" key="3">
    <source>
        <dbReference type="ARBA" id="ARBA00022692"/>
    </source>
</evidence>
<dbReference type="Pfam" id="PF07885">
    <property type="entry name" value="Ion_trans_2"/>
    <property type="match status" value="2"/>
</dbReference>
<dbReference type="OrthoDB" id="297496at2759"/>
<evidence type="ECO:0000256" key="2">
    <source>
        <dbReference type="ARBA" id="ARBA00022448"/>
    </source>
</evidence>
<dbReference type="EMBL" id="GAMC01008887">
    <property type="protein sequence ID" value="JAB97668.1"/>
    <property type="molecule type" value="mRNA"/>
</dbReference>
<keyword evidence="2 8" id="KW-0813">Transport</keyword>
<evidence type="ECO:0000256" key="10">
    <source>
        <dbReference type="SAM" id="Phobius"/>
    </source>
</evidence>
<dbReference type="GO" id="GO:0005886">
    <property type="term" value="C:plasma membrane"/>
    <property type="evidence" value="ECO:0007669"/>
    <property type="project" value="TreeGrafter"/>
</dbReference>
<feature type="domain" description="Potassium channel" evidence="11">
    <location>
        <begin position="233"/>
        <end position="290"/>
    </location>
</feature>
<organism evidence="12">
    <name type="scientific">Ceratitis capitata</name>
    <name type="common">Mediterranean fruit fly</name>
    <name type="synonym">Tephritis capitata</name>
    <dbReference type="NCBI Taxonomy" id="7213"/>
    <lineage>
        <taxon>Eukaryota</taxon>
        <taxon>Metazoa</taxon>
        <taxon>Ecdysozoa</taxon>
        <taxon>Arthropoda</taxon>
        <taxon>Hexapoda</taxon>
        <taxon>Insecta</taxon>
        <taxon>Pterygota</taxon>
        <taxon>Neoptera</taxon>
        <taxon>Endopterygota</taxon>
        <taxon>Diptera</taxon>
        <taxon>Brachycera</taxon>
        <taxon>Muscomorpha</taxon>
        <taxon>Tephritoidea</taxon>
        <taxon>Tephritidae</taxon>
        <taxon>Ceratitis</taxon>
        <taxon>Ceratitis</taxon>
    </lineage>
</organism>
<feature type="compositionally biased region" description="Polar residues" evidence="9">
    <location>
        <begin position="472"/>
        <end position="481"/>
    </location>
</feature>
<dbReference type="InterPro" id="IPR005408">
    <property type="entry name" value="2pore_dom_K_chnl_TWIK"/>
</dbReference>
<dbReference type="GO" id="GO:0015271">
    <property type="term" value="F:outward rectifier potassium channel activity"/>
    <property type="evidence" value="ECO:0007669"/>
    <property type="project" value="TreeGrafter"/>
</dbReference>
<dbReference type="InterPro" id="IPR003280">
    <property type="entry name" value="2pore_dom_K_chnl"/>
</dbReference>
<reference evidence="12" key="2">
    <citation type="journal article" date="2014" name="BMC Genomics">
        <title>A genomic perspective to assessing quality of mass-reared SIT flies used in Mediterranean fruit fly (Ceratitis capitata) eradication in California.</title>
        <authorList>
            <person name="Calla B."/>
            <person name="Hall B."/>
            <person name="Hou S."/>
            <person name="Geib S.M."/>
        </authorList>
    </citation>
    <scope>NUCLEOTIDE SEQUENCE</scope>
</reference>
<dbReference type="AlphaFoldDB" id="W8BL01"/>
<dbReference type="PRINTS" id="PR01586">
    <property type="entry name" value="TWIKCHANNEL"/>
</dbReference>
<sequence>MNMLNSTAFRRRNGYEDLDRCNQSLNDGLSNVDHSTEGQTALEHTQQTNKRIFSISDTALNSTPTPPNSKTTAGPTSTFVPYQQSMSSSPSHAFHNQSTLSLVHGISLGSVVLLPSNTPRLQRVGSSTNLGHYVAKHVNASAGKWEYFYVRKHNIRLLCFALFYCVYLAIGSVCFRIVETPVEEELRSAVRVLRANFLQKYPQLLDDDLEEFLKAVITANDRGISPLRNATNEMNWSFGQAFFFSSTVITTIGYGHVTPLSQTGKIFCIIYAAIGIPLTLVLLSAMVERLLVPASWLLGTLNSKLGHLYQPFNIRLLHLSIVAVLVIILFFAIPTAIFAYIEPTWGALDAFYYCFISLTTIGLGDYIPGEGVTIDNRSMYKIFISAYLVCGLIAMMFVLTIFYDIPQLNLGQLFTESTSGETEKLRLSGNNTTCYSGPSGLYMPQRDEDTRRAVVRIRPHGNDSPSPDEAPSSLNSAIRVP</sequence>
<feature type="transmembrane region" description="Helical" evidence="10">
    <location>
        <begin position="266"/>
        <end position="287"/>
    </location>
</feature>
<dbReference type="Gene3D" id="1.10.287.70">
    <property type="match status" value="1"/>
</dbReference>
<evidence type="ECO:0000256" key="8">
    <source>
        <dbReference type="RuleBase" id="RU003857"/>
    </source>
</evidence>